<reference evidence="2" key="1">
    <citation type="journal article" date="2014" name="Front. Microbiol.">
        <title>High frequency of phylogenetically diverse reductive dehalogenase-homologous genes in deep subseafloor sedimentary metagenomes.</title>
        <authorList>
            <person name="Kawai M."/>
            <person name="Futagami T."/>
            <person name="Toyoda A."/>
            <person name="Takaki Y."/>
            <person name="Nishi S."/>
            <person name="Hori S."/>
            <person name="Arai W."/>
            <person name="Tsubouchi T."/>
            <person name="Morono Y."/>
            <person name="Uchiyama I."/>
            <person name="Ito T."/>
            <person name="Fujiyama A."/>
            <person name="Inagaki F."/>
            <person name="Takami H."/>
        </authorList>
    </citation>
    <scope>NUCLEOTIDE SEQUENCE</scope>
    <source>
        <strain evidence="2">Expedition CK06-06</strain>
    </source>
</reference>
<organism evidence="2">
    <name type="scientific">marine sediment metagenome</name>
    <dbReference type="NCBI Taxonomy" id="412755"/>
    <lineage>
        <taxon>unclassified sequences</taxon>
        <taxon>metagenomes</taxon>
        <taxon>ecological metagenomes</taxon>
    </lineage>
</organism>
<evidence type="ECO:0000256" key="1">
    <source>
        <dbReference type="SAM" id="Phobius"/>
    </source>
</evidence>
<evidence type="ECO:0008006" key="3">
    <source>
        <dbReference type="Google" id="ProtNLM"/>
    </source>
</evidence>
<proteinExistence type="predicted"/>
<feature type="transmembrane region" description="Helical" evidence="1">
    <location>
        <begin position="6"/>
        <end position="30"/>
    </location>
</feature>
<protein>
    <recommendedName>
        <fullName evidence="3">DUF3149 domain-containing protein</fullName>
    </recommendedName>
</protein>
<keyword evidence="1" id="KW-1133">Transmembrane helix</keyword>
<name>X1RBW2_9ZZZZ</name>
<evidence type="ECO:0000313" key="2">
    <source>
        <dbReference type="EMBL" id="GAI78252.1"/>
    </source>
</evidence>
<keyword evidence="1" id="KW-0812">Transmembrane</keyword>
<comment type="caution">
    <text evidence="2">The sequence shown here is derived from an EMBL/GenBank/DDBJ whole genome shotgun (WGS) entry which is preliminary data.</text>
</comment>
<sequence>MDMWIVFFWSGPIGLGVFLVCLGIFILLLAKADAIKKRVKGNDKE</sequence>
<keyword evidence="1" id="KW-0472">Membrane</keyword>
<dbReference type="AlphaFoldDB" id="X1RBW2"/>
<dbReference type="EMBL" id="BARW01006604">
    <property type="protein sequence ID" value="GAI78252.1"/>
    <property type="molecule type" value="Genomic_DNA"/>
</dbReference>
<gene>
    <name evidence="2" type="ORF">S12H4_13878</name>
</gene>
<accession>X1RBW2</accession>